<sequence>LTFESLPWPTYPPPRNVDMLTKDAISSFLLSSTHSPGKTRKQLLREALLAYHPDRFVGRYLSLVESSQRPLIEDAVGRVIRALNSLM</sequence>
<proteinExistence type="predicted"/>
<keyword evidence="2" id="KW-1185">Reference proteome</keyword>
<name>A0A9P6B4H7_9AGAM</name>
<dbReference type="Proteomes" id="UP000886523">
    <property type="component" value="Unassembled WGS sequence"/>
</dbReference>
<evidence type="ECO:0000313" key="2">
    <source>
        <dbReference type="Proteomes" id="UP000886523"/>
    </source>
</evidence>
<gene>
    <name evidence="1" type="ORF">BS47DRAFT_1277641</name>
</gene>
<accession>A0A9P6B4H7</accession>
<reference evidence="1" key="1">
    <citation type="journal article" date="2020" name="Nat. Commun.">
        <title>Large-scale genome sequencing of mycorrhizal fungi provides insights into the early evolution of symbiotic traits.</title>
        <authorList>
            <person name="Miyauchi S."/>
            <person name="Kiss E."/>
            <person name="Kuo A."/>
            <person name="Drula E."/>
            <person name="Kohler A."/>
            <person name="Sanchez-Garcia M."/>
            <person name="Morin E."/>
            <person name="Andreopoulos B."/>
            <person name="Barry K.W."/>
            <person name="Bonito G."/>
            <person name="Buee M."/>
            <person name="Carver A."/>
            <person name="Chen C."/>
            <person name="Cichocki N."/>
            <person name="Clum A."/>
            <person name="Culley D."/>
            <person name="Crous P.W."/>
            <person name="Fauchery L."/>
            <person name="Girlanda M."/>
            <person name="Hayes R.D."/>
            <person name="Keri Z."/>
            <person name="LaButti K."/>
            <person name="Lipzen A."/>
            <person name="Lombard V."/>
            <person name="Magnuson J."/>
            <person name="Maillard F."/>
            <person name="Murat C."/>
            <person name="Nolan M."/>
            <person name="Ohm R.A."/>
            <person name="Pangilinan J."/>
            <person name="Pereira M.F."/>
            <person name="Perotto S."/>
            <person name="Peter M."/>
            <person name="Pfister S."/>
            <person name="Riley R."/>
            <person name="Sitrit Y."/>
            <person name="Stielow J.B."/>
            <person name="Szollosi G."/>
            <person name="Zifcakova L."/>
            <person name="Stursova M."/>
            <person name="Spatafora J.W."/>
            <person name="Tedersoo L."/>
            <person name="Vaario L.M."/>
            <person name="Yamada A."/>
            <person name="Yan M."/>
            <person name="Wang P."/>
            <person name="Xu J."/>
            <person name="Bruns T."/>
            <person name="Baldrian P."/>
            <person name="Vilgalys R."/>
            <person name="Dunand C."/>
            <person name="Henrissat B."/>
            <person name="Grigoriev I.V."/>
            <person name="Hibbett D."/>
            <person name="Nagy L.G."/>
            <person name="Martin F.M."/>
        </authorList>
    </citation>
    <scope>NUCLEOTIDE SEQUENCE</scope>
    <source>
        <strain evidence="1">UP504</strain>
    </source>
</reference>
<feature type="non-terminal residue" evidence="1">
    <location>
        <position position="87"/>
    </location>
</feature>
<dbReference type="AlphaFoldDB" id="A0A9P6B4H7"/>
<comment type="caution">
    <text evidence="1">The sequence shown here is derived from an EMBL/GenBank/DDBJ whole genome shotgun (WGS) entry which is preliminary data.</text>
</comment>
<feature type="non-terminal residue" evidence="1">
    <location>
        <position position="1"/>
    </location>
</feature>
<dbReference type="OrthoDB" id="412109at2759"/>
<protein>
    <submittedName>
        <fullName evidence="1">Uncharacterized protein</fullName>
    </submittedName>
</protein>
<evidence type="ECO:0000313" key="1">
    <source>
        <dbReference type="EMBL" id="KAF9517563.1"/>
    </source>
</evidence>
<organism evidence="1 2">
    <name type="scientific">Hydnum rufescens UP504</name>
    <dbReference type="NCBI Taxonomy" id="1448309"/>
    <lineage>
        <taxon>Eukaryota</taxon>
        <taxon>Fungi</taxon>
        <taxon>Dikarya</taxon>
        <taxon>Basidiomycota</taxon>
        <taxon>Agaricomycotina</taxon>
        <taxon>Agaricomycetes</taxon>
        <taxon>Cantharellales</taxon>
        <taxon>Hydnaceae</taxon>
        <taxon>Hydnum</taxon>
    </lineage>
</organism>
<dbReference type="EMBL" id="MU128931">
    <property type="protein sequence ID" value="KAF9517563.1"/>
    <property type="molecule type" value="Genomic_DNA"/>
</dbReference>